<evidence type="ECO:0000256" key="5">
    <source>
        <dbReference type="ARBA" id="ARBA00022729"/>
    </source>
</evidence>
<keyword evidence="3" id="KW-1134">Transmembrane beta strand</keyword>
<evidence type="ECO:0000313" key="9">
    <source>
        <dbReference type="EMBL" id="MFD0966057.1"/>
    </source>
</evidence>
<name>A0ABW3I8S1_9PAST</name>
<sequence length="508" mass="55804">MKVNIFTKIILSSALFSVAGGASAAAFQLAEVSSSGLGRAFSGEAAIAENASVVATNPALMTMFKNKQFSVGGIYVDSRIHLKGKVELGVGSDTNLMQVDGSNNNVVPGALVPNLYFVAPINDRFALGAGMNVNFGLKSEYKKDYSAGVFGGTTELGTVNFNISGAYRVTKGLSFGLGLNAVYAGAKVERTAGILSDVLKLQDKKIAGRDGRYEQLAKLEKEYEEKVKLLDRITEVERKKDLVAQLESYKKGIENAHFVINTAKEVQGKEHVVTRLEDKNAWGFGWNAGLVYEFNERNRVGLAYHSKVDIDFRDRNALSYAPSATKTTEEFIRDHRIAVIGSGGLTLNLPAYWEISGFHQLTDRFAVSYSYKYTQWNRFKKLHAKYDDGKEAFSKNENYRNNSRLGLGVSYDVNDNLRLRAGIAYDEAAAESHPSASIPDTDRTWFSLGATYKITPNLSVDAGFAHLRGKKVNFIEQQFFAGGVANIKATYQSTAKANLYGLNLNYSF</sequence>
<keyword evidence="4" id="KW-0812">Transmembrane</keyword>
<evidence type="ECO:0000256" key="6">
    <source>
        <dbReference type="ARBA" id="ARBA00023136"/>
    </source>
</evidence>
<dbReference type="RefSeq" id="WP_380819733.1">
    <property type="nucleotide sequence ID" value="NZ_JBHTJN010000009.1"/>
</dbReference>
<keyword evidence="10" id="KW-1185">Reference proteome</keyword>
<evidence type="ECO:0000256" key="4">
    <source>
        <dbReference type="ARBA" id="ARBA00022692"/>
    </source>
</evidence>
<evidence type="ECO:0000256" key="3">
    <source>
        <dbReference type="ARBA" id="ARBA00022452"/>
    </source>
</evidence>
<dbReference type="EMBL" id="JBHTJN010000009">
    <property type="protein sequence ID" value="MFD0966057.1"/>
    <property type="molecule type" value="Genomic_DNA"/>
</dbReference>
<dbReference type="PANTHER" id="PTHR35093:SF3">
    <property type="entry name" value="LONG-CHAIN FATTY ACID TRANSPORT PROTEIN"/>
    <property type="match status" value="1"/>
</dbReference>
<dbReference type="Gene3D" id="2.40.160.60">
    <property type="entry name" value="Outer membrane protein transport protein (OMPP1/FadL/TodX)"/>
    <property type="match status" value="1"/>
</dbReference>
<feature type="signal peptide" evidence="8">
    <location>
        <begin position="1"/>
        <end position="24"/>
    </location>
</feature>
<feature type="chain" id="PRO_5045693540" evidence="8">
    <location>
        <begin position="25"/>
        <end position="508"/>
    </location>
</feature>
<keyword evidence="5 8" id="KW-0732">Signal</keyword>
<evidence type="ECO:0000256" key="2">
    <source>
        <dbReference type="ARBA" id="ARBA00008163"/>
    </source>
</evidence>
<evidence type="ECO:0000313" key="10">
    <source>
        <dbReference type="Proteomes" id="UP001596996"/>
    </source>
</evidence>
<dbReference type="InterPro" id="IPR005017">
    <property type="entry name" value="OMPP1/FadL/TodX"/>
</dbReference>
<evidence type="ECO:0000256" key="1">
    <source>
        <dbReference type="ARBA" id="ARBA00004571"/>
    </source>
</evidence>
<evidence type="ECO:0000256" key="8">
    <source>
        <dbReference type="SAM" id="SignalP"/>
    </source>
</evidence>
<comment type="subcellular location">
    <subcellularLocation>
        <location evidence="1">Cell outer membrane</location>
        <topology evidence="1">Multi-pass membrane protein</topology>
    </subcellularLocation>
</comment>
<dbReference type="Proteomes" id="UP001596996">
    <property type="component" value="Unassembled WGS sequence"/>
</dbReference>
<organism evidence="9 10">
    <name type="scientific">Seminibacterium arietis</name>
    <dbReference type="NCBI Taxonomy" id="1173502"/>
    <lineage>
        <taxon>Bacteria</taxon>
        <taxon>Pseudomonadati</taxon>
        <taxon>Pseudomonadota</taxon>
        <taxon>Gammaproteobacteria</taxon>
        <taxon>Pasteurellales</taxon>
        <taxon>Pasteurellaceae</taxon>
        <taxon>Seminibacterium</taxon>
    </lineage>
</organism>
<dbReference type="SUPFAM" id="SSF56935">
    <property type="entry name" value="Porins"/>
    <property type="match status" value="1"/>
</dbReference>
<proteinExistence type="inferred from homology"/>
<evidence type="ECO:0000256" key="7">
    <source>
        <dbReference type="ARBA" id="ARBA00023237"/>
    </source>
</evidence>
<protein>
    <submittedName>
        <fullName evidence="9">Porin</fullName>
    </submittedName>
</protein>
<comment type="caution">
    <text evidence="9">The sequence shown here is derived from an EMBL/GenBank/DDBJ whole genome shotgun (WGS) entry which is preliminary data.</text>
</comment>
<keyword evidence="6" id="KW-0472">Membrane</keyword>
<comment type="similarity">
    <text evidence="2">Belongs to the OmpP1/FadL family.</text>
</comment>
<keyword evidence="7" id="KW-0998">Cell outer membrane</keyword>
<reference evidence="10" key="1">
    <citation type="journal article" date="2019" name="Int. J. Syst. Evol. Microbiol.">
        <title>The Global Catalogue of Microorganisms (GCM) 10K type strain sequencing project: providing services to taxonomists for standard genome sequencing and annotation.</title>
        <authorList>
            <consortium name="The Broad Institute Genomics Platform"/>
            <consortium name="The Broad Institute Genome Sequencing Center for Infectious Disease"/>
            <person name="Wu L."/>
            <person name="Ma J."/>
        </authorList>
    </citation>
    <scope>NUCLEOTIDE SEQUENCE [LARGE SCALE GENOMIC DNA]</scope>
    <source>
        <strain evidence="10">CCUG 61707</strain>
    </source>
</reference>
<dbReference type="Pfam" id="PF03349">
    <property type="entry name" value="Toluene_X"/>
    <property type="match status" value="1"/>
</dbReference>
<dbReference type="PANTHER" id="PTHR35093">
    <property type="entry name" value="OUTER MEMBRANE PROTEIN NMB0088-RELATED"/>
    <property type="match status" value="1"/>
</dbReference>
<gene>
    <name evidence="9" type="ORF">ACFQ02_04215</name>
</gene>
<accession>A0ABW3I8S1</accession>